<evidence type="ECO:0000256" key="4">
    <source>
        <dbReference type="ARBA" id="ARBA00008756"/>
    </source>
</evidence>
<feature type="active site" description="Proton acceptor" evidence="8">
    <location>
        <position position="109"/>
    </location>
</feature>
<sequence length="769" mass="84286" precursor="true">MSLVLLTLSPLTILFMAKVRKQDALDYHASGRPGKIEVIPTKPYASQRDLSLAYSPGVAEPCLKIAENPDDVYKYTSKANLVAVISNGTAVLGLGDIGPLASKPVMEGKGLLFKIFADIDVFDIEIDAKDPELFIQTVKAIAPTFGGINLEDIKAPEAFEIERRLKEELDIPLMHDDQHGTAIISAAALLNSLELAKKKIGKVKIVISGAGAAAISCAKLYMALGASVNNIFMFDSKGLIHAGRTDLDEMKQIFATHKKEATLEESFKGADVFIGLSKGNIVSKEMVAAMAKNPIVFALANPDPEISYRDAMATRDDIIMATGRSDHPNQVNNVLGFPFIFRGALDVRATGINEEMKLAAVKAIANLAKETIPEEVIEAYGEKHISFGRDQIIPKPLDPRLIYHVAPAVARAAMESGIAKNPITDWDEYEMILKKRLGLDNKLVRNLTTKAQGNPKRVVFAEADNVKILKAAQNTAEEGICIPVLLGKRRVIESLVAEYSIEIPDMIIIDPKSDTEKMRRQIYGKAFFEKRKRKGVTEYEAIQLMRERNHFGAMMVEMGDADAMISGLTRNYRDVVRPAIQVIGLQKDVKTVSGVYILNTKRGPMFLADTTINTNPTAEQIAEITFNVAKTLRKFKVTPKIALLSYSNFGSSPGDDSIKMAEAVKILHENHPTLIVDGEVQANFALNNDLMNEKFSFSQLANKEVNTLIFPNLSSGNIAYKLLQEITEGDAIGPILVGLRKSVHVLQMGSSVREIVNMVKVAVVDAQTK</sequence>
<evidence type="ECO:0000256" key="3">
    <source>
        <dbReference type="ARBA" id="ARBA00007686"/>
    </source>
</evidence>
<keyword evidence="7" id="KW-0511">Multifunctional enzyme</keyword>
<proteinExistence type="inferred from homology"/>
<feature type="binding site" evidence="9">
    <location>
        <position position="151"/>
    </location>
    <ligand>
        <name>a divalent metal cation</name>
        <dbReference type="ChEBI" id="CHEBI:60240"/>
    </ligand>
</feature>
<dbReference type="Gene3D" id="3.40.50.10380">
    <property type="entry name" value="Malic enzyme, N-terminal domain"/>
    <property type="match status" value="1"/>
</dbReference>
<dbReference type="InterPro" id="IPR051674">
    <property type="entry name" value="Malate_Decarboxylase"/>
</dbReference>
<evidence type="ECO:0000259" key="11">
    <source>
        <dbReference type="SMART" id="SM00919"/>
    </source>
</evidence>
<dbReference type="InterPro" id="IPR036291">
    <property type="entry name" value="NAD(P)-bd_dom_sf"/>
</dbReference>
<dbReference type="AlphaFoldDB" id="F2IIB2"/>
<feature type="domain" description="Malic enzyme NAD-binding" evidence="11">
    <location>
        <begin position="178"/>
        <end position="414"/>
    </location>
</feature>
<dbReference type="GO" id="GO:0046872">
    <property type="term" value="F:metal ion binding"/>
    <property type="evidence" value="ECO:0007669"/>
    <property type="project" value="UniProtKB-KW"/>
</dbReference>
<keyword evidence="10" id="KW-0521">NADP</keyword>
<dbReference type="InterPro" id="IPR012301">
    <property type="entry name" value="Malic_N_dom"/>
</dbReference>
<evidence type="ECO:0000256" key="8">
    <source>
        <dbReference type="PIRSR" id="PIRSR036684-1"/>
    </source>
</evidence>
<dbReference type="eggNOG" id="COG0280">
    <property type="taxonomic scope" value="Bacteria"/>
</dbReference>
<evidence type="ECO:0000256" key="7">
    <source>
        <dbReference type="ARBA" id="ARBA00023268"/>
    </source>
</evidence>
<dbReference type="EC" id="1.1.1.40" evidence="13"/>
<dbReference type="InterPro" id="IPR045213">
    <property type="entry name" value="Malic_NAD-bd_bact_type"/>
</dbReference>
<dbReference type="SUPFAM" id="SSF53223">
    <property type="entry name" value="Aminoacid dehydrogenase-like, N-terminal domain"/>
    <property type="match status" value="1"/>
</dbReference>
<keyword evidence="14" id="KW-1185">Reference proteome</keyword>
<dbReference type="SUPFAM" id="SSF53659">
    <property type="entry name" value="Isocitrate/Isopropylmalate dehydrogenase-like"/>
    <property type="match status" value="1"/>
</dbReference>
<reference evidence="13 14" key="1">
    <citation type="journal article" date="2011" name="Stand. Genomic Sci.">
        <title>Complete genome sequence of the gliding freshwater bacterium Fluviicola taffensis type strain (RW262).</title>
        <authorList>
            <person name="Woyke T."/>
            <person name="Chertkov O."/>
            <person name="Lapidus A."/>
            <person name="Nolan M."/>
            <person name="Lucas S."/>
            <person name="Del Rio T.G."/>
            <person name="Tice H."/>
            <person name="Cheng J.F."/>
            <person name="Tapia R."/>
            <person name="Han C."/>
            <person name="Goodwin L."/>
            <person name="Pitluck S."/>
            <person name="Liolios K."/>
            <person name="Pagani I."/>
            <person name="Ivanova N."/>
            <person name="Huntemann M."/>
            <person name="Mavromatis K."/>
            <person name="Mikhailova N."/>
            <person name="Pati A."/>
            <person name="Chen A."/>
            <person name="Palaniappan K."/>
            <person name="Land M."/>
            <person name="Hauser L."/>
            <person name="Brambilla E.M."/>
            <person name="Rohde M."/>
            <person name="Mwirichia R."/>
            <person name="Sikorski J."/>
            <person name="Tindall B.J."/>
            <person name="Goker M."/>
            <person name="Bristow J."/>
            <person name="Eisen J.A."/>
            <person name="Markowitz V."/>
            <person name="Hugenholtz P."/>
            <person name="Klenk H.P."/>
            <person name="Kyrpides N.C."/>
        </authorList>
    </citation>
    <scope>NUCLEOTIDE SEQUENCE [LARGE SCALE GENOMIC DNA]</scope>
    <source>
        <strain evidence="14">DSM 16823 / RW262 / RW262</strain>
    </source>
</reference>
<dbReference type="InterPro" id="IPR046346">
    <property type="entry name" value="Aminoacid_DH-like_N_sf"/>
</dbReference>
<dbReference type="Gene3D" id="3.40.50.720">
    <property type="entry name" value="NAD(P)-binding Rossmann-like Domain"/>
    <property type="match status" value="1"/>
</dbReference>
<comment type="similarity">
    <text evidence="3">In the N-terminal section; belongs to the malic enzymes family.</text>
</comment>
<keyword evidence="5 9" id="KW-0479">Metal-binding</keyword>
<dbReference type="InterPro" id="IPR002505">
    <property type="entry name" value="PTA_PTB"/>
</dbReference>
<feature type="domain" description="Malic enzyme N-terminal" evidence="12">
    <location>
        <begin position="33"/>
        <end position="166"/>
    </location>
</feature>
<dbReference type="EMBL" id="CP002542">
    <property type="protein sequence ID" value="AEA43821.1"/>
    <property type="molecule type" value="Genomic_DNA"/>
</dbReference>
<evidence type="ECO:0000256" key="10">
    <source>
        <dbReference type="PIRSR" id="PIRSR036684-3"/>
    </source>
</evidence>
<dbReference type="FunFam" id="3.40.50.10380:FF:000003">
    <property type="entry name" value="NADP-dependent malic enzyme"/>
    <property type="match status" value="1"/>
</dbReference>
<dbReference type="STRING" id="755732.Fluta_1834"/>
<dbReference type="CDD" id="cd05311">
    <property type="entry name" value="NAD_bind_2_malic_enz"/>
    <property type="match status" value="1"/>
</dbReference>
<accession>F2IIB2</accession>
<evidence type="ECO:0000259" key="12">
    <source>
        <dbReference type="SMART" id="SM01274"/>
    </source>
</evidence>
<evidence type="ECO:0000256" key="5">
    <source>
        <dbReference type="ARBA" id="ARBA00022723"/>
    </source>
</evidence>
<evidence type="ECO:0000313" key="13">
    <source>
        <dbReference type="EMBL" id="AEA43821.1"/>
    </source>
</evidence>
<dbReference type="GO" id="GO:0051287">
    <property type="term" value="F:NAD binding"/>
    <property type="evidence" value="ECO:0007669"/>
    <property type="project" value="InterPro"/>
</dbReference>
<evidence type="ECO:0000256" key="2">
    <source>
        <dbReference type="ARBA" id="ARBA00001946"/>
    </source>
</evidence>
<dbReference type="KEGG" id="fte:Fluta_1834"/>
<comment type="similarity">
    <text evidence="4">In the C-terminal section; belongs to the phosphate acetyltransferase and butyryltransferase family.</text>
</comment>
<dbReference type="InterPro" id="IPR042113">
    <property type="entry name" value="P_AcTrfase_dom1"/>
</dbReference>
<gene>
    <name evidence="13" type="ordered locus">Fluta_1834</name>
</gene>
<dbReference type="eggNOG" id="COG0281">
    <property type="taxonomic scope" value="Bacteria"/>
</dbReference>
<dbReference type="SUPFAM" id="SSF51735">
    <property type="entry name" value="NAD(P)-binding Rossmann-fold domains"/>
    <property type="match status" value="1"/>
</dbReference>
<feature type="binding site" evidence="10">
    <location>
        <position position="301"/>
    </location>
    <ligand>
        <name>a divalent metal cation</name>
        <dbReference type="ChEBI" id="CHEBI:60240"/>
    </ligand>
</feature>
<dbReference type="GO" id="GO:0004473">
    <property type="term" value="F:malate dehydrogenase (decarboxylating) (NADP+) activity"/>
    <property type="evidence" value="ECO:0007669"/>
    <property type="project" value="UniProtKB-EC"/>
</dbReference>
<dbReference type="Pfam" id="PF01515">
    <property type="entry name" value="PTA_PTB"/>
    <property type="match status" value="1"/>
</dbReference>
<name>F2IIB2_FLUTR</name>
<dbReference type="InterPro" id="IPR012188">
    <property type="entry name" value="ME_PTA"/>
</dbReference>
<keyword evidence="6 13" id="KW-0560">Oxidoreductase</keyword>
<protein>
    <submittedName>
        <fullName evidence="13">Allosteric NADP-dependent malic enzyme</fullName>
        <ecNumber evidence="13">1.1.1.40</ecNumber>
    </submittedName>
</protein>
<dbReference type="InterPro" id="IPR012302">
    <property type="entry name" value="Malic_NAD-bd"/>
</dbReference>
<evidence type="ECO:0000256" key="9">
    <source>
        <dbReference type="PIRSR" id="PIRSR036684-2"/>
    </source>
</evidence>
<evidence type="ECO:0000256" key="6">
    <source>
        <dbReference type="ARBA" id="ARBA00023002"/>
    </source>
</evidence>
<dbReference type="Gene3D" id="3.40.50.10750">
    <property type="entry name" value="Isocitrate/Isopropylmalate dehydrogenase-like"/>
    <property type="match status" value="1"/>
</dbReference>
<feature type="binding site" evidence="9">
    <location>
        <position position="152"/>
    </location>
    <ligand>
        <name>a divalent metal cation</name>
        <dbReference type="ChEBI" id="CHEBI:60240"/>
    </ligand>
</feature>
<dbReference type="SMART" id="SM00919">
    <property type="entry name" value="Malic_M"/>
    <property type="match status" value="1"/>
</dbReference>
<comment type="cofactor">
    <cofactor evidence="2">
        <name>Mg(2+)</name>
        <dbReference type="ChEBI" id="CHEBI:18420"/>
    </cofactor>
</comment>
<dbReference type="HOGENOM" id="CLU_012366_0_0_10"/>
<dbReference type="InterPro" id="IPR015884">
    <property type="entry name" value="Malic_enzyme_CS"/>
</dbReference>
<dbReference type="GO" id="GO:0006108">
    <property type="term" value="P:malate metabolic process"/>
    <property type="evidence" value="ECO:0007669"/>
    <property type="project" value="InterPro"/>
</dbReference>
<dbReference type="PROSITE" id="PS00331">
    <property type="entry name" value="MALIC_ENZYMES"/>
    <property type="match status" value="1"/>
</dbReference>
<dbReference type="Proteomes" id="UP000007463">
    <property type="component" value="Chromosome"/>
</dbReference>
<dbReference type="Pfam" id="PF03949">
    <property type="entry name" value="Malic_M"/>
    <property type="match status" value="1"/>
</dbReference>
<dbReference type="InterPro" id="IPR037062">
    <property type="entry name" value="Malic_N_dom_sf"/>
</dbReference>
<organism evidence="13 14">
    <name type="scientific">Fluviicola taffensis (strain DSM 16823 / NCIMB 13979 / RW262)</name>
    <dbReference type="NCBI Taxonomy" id="755732"/>
    <lineage>
        <taxon>Bacteria</taxon>
        <taxon>Pseudomonadati</taxon>
        <taxon>Bacteroidota</taxon>
        <taxon>Flavobacteriia</taxon>
        <taxon>Flavobacteriales</taxon>
        <taxon>Crocinitomicaceae</taxon>
        <taxon>Fluviicola</taxon>
    </lineage>
</organism>
<evidence type="ECO:0000313" key="14">
    <source>
        <dbReference type="Proteomes" id="UP000007463"/>
    </source>
</evidence>
<feature type="binding site" evidence="10">
    <location>
        <begin position="91"/>
        <end position="98"/>
    </location>
    <ligand>
        <name>NADP(+)</name>
        <dbReference type="ChEBI" id="CHEBI:58349"/>
    </ligand>
</feature>
<dbReference type="PANTHER" id="PTHR43237">
    <property type="entry name" value="NADP-DEPENDENT MALIC ENZYME"/>
    <property type="match status" value="1"/>
</dbReference>
<dbReference type="Gene3D" id="3.40.50.10950">
    <property type="match status" value="1"/>
</dbReference>
<dbReference type="InterPro" id="IPR042112">
    <property type="entry name" value="P_AcTrfase_dom2"/>
</dbReference>
<feature type="binding site" evidence="10">
    <location>
        <position position="177"/>
    </location>
    <ligand>
        <name>a divalent metal cation</name>
        <dbReference type="ChEBI" id="CHEBI:60240"/>
    </ligand>
</feature>
<dbReference type="SMART" id="SM01274">
    <property type="entry name" value="malic"/>
    <property type="match status" value="1"/>
</dbReference>
<dbReference type="PIRSF" id="PIRSF036684">
    <property type="entry name" value="ME_PTA"/>
    <property type="match status" value="1"/>
</dbReference>
<dbReference type="PANTHER" id="PTHR43237:SF4">
    <property type="entry name" value="NADP-DEPENDENT MALIC ENZYME"/>
    <property type="match status" value="1"/>
</dbReference>
<evidence type="ECO:0000256" key="1">
    <source>
        <dbReference type="ARBA" id="ARBA00001936"/>
    </source>
</evidence>
<comment type="cofactor">
    <cofactor evidence="1">
        <name>Mn(2+)</name>
        <dbReference type="ChEBI" id="CHEBI:29035"/>
    </cofactor>
</comment>
<dbReference type="GO" id="GO:0016746">
    <property type="term" value="F:acyltransferase activity"/>
    <property type="evidence" value="ECO:0007669"/>
    <property type="project" value="InterPro"/>
</dbReference>
<reference evidence="14" key="2">
    <citation type="submission" date="2011-02" db="EMBL/GenBank/DDBJ databases">
        <title>The complete genome of Fluviicola taffensis DSM 16823.</title>
        <authorList>
            <consortium name="US DOE Joint Genome Institute (JGI-PGF)"/>
            <person name="Lucas S."/>
            <person name="Copeland A."/>
            <person name="Lapidus A."/>
            <person name="Bruce D."/>
            <person name="Goodwin L."/>
            <person name="Pitluck S."/>
            <person name="Kyrpides N."/>
            <person name="Mavromatis K."/>
            <person name="Ivanova N."/>
            <person name="Mikhailova N."/>
            <person name="Pagani I."/>
            <person name="Chertkov O."/>
            <person name="Detter J.C."/>
            <person name="Han C."/>
            <person name="Tapia R."/>
            <person name="Land M."/>
            <person name="Hauser L."/>
            <person name="Markowitz V."/>
            <person name="Cheng J.-F."/>
            <person name="Hugenholtz P."/>
            <person name="Woyke T."/>
            <person name="Wu D."/>
            <person name="Tindall B."/>
            <person name="Pomrenke H.G."/>
            <person name="Brambilla E."/>
            <person name="Klenk H.-P."/>
            <person name="Eisen J.A."/>
        </authorList>
    </citation>
    <scope>NUCLEOTIDE SEQUENCE [LARGE SCALE GENOMIC DNA]</scope>
    <source>
        <strain evidence="14">DSM 16823 / RW262 / RW262</strain>
    </source>
</reference>
<dbReference type="FunFam" id="3.40.50.720:FF:000095">
    <property type="entry name" value="NADP-dependent malic enzyme"/>
    <property type="match status" value="1"/>
</dbReference>
<dbReference type="Pfam" id="PF00390">
    <property type="entry name" value="malic"/>
    <property type="match status" value="1"/>
</dbReference>